<keyword evidence="1" id="KW-0472">Membrane</keyword>
<organism evidence="2 3">
    <name type="scientific">Odynerus spinipes</name>
    <dbReference type="NCBI Taxonomy" id="1348599"/>
    <lineage>
        <taxon>Eukaryota</taxon>
        <taxon>Metazoa</taxon>
        <taxon>Ecdysozoa</taxon>
        <taxon>Arthropoda</taxon>
        <taxon>Hexapoda</taxon>
        <taxon>Insecta</taxon>
        <taxon>Pterygota</taxon>
        <taxon>Neoptera</taxon>
        <taxon>Endopterygota</taxon>
        <taxon>Hymenoptera</taxon>
        <taxon>Apocrita</taxon>
        <taxon>Aculeata</taxon>
        <taxon>Vespoidea</taxon>
        <taxon>Vespidae</taxon>
        <taxon>Eumeninae</taxon>
        <taxon>Odynerus</taxon>
    </lineage>
</organism>
<keyword evidence="1" id="KW-1133">Transmembrane helix</keyword>
<comment type="caution">
    <text evidence="2">The sequence shown here is derived from an EMBL/GenBank/DDBJ whole genome shotgun (WGS) entry which is preliminary data.</text>
</comment>
<sequence>MLYSSEKYGQPFGASSSLFYVLIISVCLLTKIIATPLPTPTQEYQDYAIDNLTTISSENSTNDDLYIIRAVVYEIGVLTDTDNSTNENPERHEEVNIAFYDPPHKENGLLDLDKVSISTEDSLSTQKNSIEE</sequence>
<accession>A0AAD9RY70</accession>
<evidence type="ECO:0000256" key="1">
    <source>
        <dbReference type="SAM" id="Phobius"/>
    </source>
</evidence>
<keyword evidence="3" id="KW-1185">Reference proteome</keyword>
<evidence type="ECO:0000313" key="2">
    <source>
        <dbReference type="EMBL" id="KAK2587984.1"/>
    </source>
</evidence>
<dbReference type="AlphaFoldDB" id="A0AAD9RY70"/>
<gene>
    <name evidence="2" type="ORF">KPH14_004063</name>
</gene>
<reference evidence="2" key="1">
    <citation type="submission" date="2021-08" db="EMBL/GenBank/DDBJ databases">
        <authorList>
            <person name="Misof B."/>
            <person name="Oliver O."/>
            <person name="Podsiadlowski L."/>
            <person name="Donath A."/>
            <person name="Peters R."/>
            <person name="Mayer C."/>
            <person name="Rust J."/>
            <person name="Gunkel S."/>
            <person name="Lesny P."/>
            <person name="Martin S."/>
            <person name="Oeyen J.P."/>
            <person name="Petersen M."/>
            <person name="Panagiotis P."/>
            <person name="Wilbrandt J."/>
            <person name="Tanja T."/>
        </authorList>
    </citation>
    <scope>NUCLEOTIDE SEQUENCE</scope>
    <source>
        <strain evidence="2">GBR_01_08_01A</strain>
        <tissue evidence="2">Thorax + abdomen</tissue>
    </source>
</reference>
<feature type="transmembrane region" description="Helical" evidence="1">
    <location>
        <begin position="12"/>
        <end position="34"/>
    </location>
</feature>
<dbReference type="Proteomes" id="UP001258017">
    <property type="component" value="Unassembled WGS sequence"/>
</dbReference>
<keyword evidence="1" id="KW-0812">Transmembrane</keyword>
<name>A0AAD9RY70_9HYME</name>
<proteinExistence type="predicted"/>
<dbReference type="EMBL" id="JAIFRP010000006">
    <property type="protein sequence ID" value="KAK2587984.1"/>
    <property type="molecule type" value="Genomic_DNA"/>
</dbReference>
<protein>
    <submittedName>
        <fullName evidence="2">Uncharacterized protein</fullName>
    </submittedName>
</protein>
<evidence type="ECO:0000313" key="3">
    <source>
        <dbReference type="Proteomes" id="UP001258017"/>
    </source>
</evidence>
<reference evidence="2" key="2">
    <citation type="journal article" date="2023" name="Commun. Biol.">
        <title>Intrasexual cuticular hydrocarbon dimorphism in a wasp sheds light on hydrocarbon biosynthesis genes in Hymenoptera.</title>
        <authorList>
            <person name="Moris V.C."/>
            <person name="Podsiadlowski L."/>
            <person name="Martin S."/>
            <person name="Oeyen J.P."/>
            <person name="Donath A."/>
            <person name="Petersen M."/>
            <person name="Wilbrandt J."/>
            <person name="Misof B."/>
            <person name="Liedtke D."/>
            <person name="Thamm M."/>
            <person name="Scheiner R."/>
            <person name="Schmitt T."/>
            <person name="Niehuis O."/>
        </authorList>
    </citation>
    <scope>NUCLEOTIDE SEQUENCE</scope>
    <source>
        <strain evidence="2">GBR_01_08_01A</strain>
    </source>
</reference>